<dbReference type="AlphaFoldDB" id="A0A7Y9ZE46"/>
<name>A0A7Y9ZE46_9MICO</name>
<organism evidence="2 3">
    <name type="scientific">Demequina lutea</name>
    <dbReference type="NCBI Taxonomy" id="431489"/>
    <lineage>
        <taxon>Bacteria</taxon>
        <taxon>Bacillati</taxon>
        <taxon>Actinomycetota</taxon>
        <taxon>Actinomycetes</taxon>
        <taxon>Micrococcales</taxon>
        <taxon>Demequinaceae</taxon>
        <taxon>Demequina</taxon>
    </lineage>
</organism>
<keyword evidence="3" id="KW-1185">Reference proteome</keyword>
<dbReference type="InterPro" id="IPR036291">
    <property type="entry name" value="NAD(P)-bd_dom_sf"/>
</dbReference>
<feature type="domain" description="NAD(P)-binding" evidence="1">
    <location>
        <begin position="18"/>
        <end position="133"/>
    </location>
</feature>
<sequence length="170" mass="18707">MASVLGTRFSKQPITSYSASARAIVEAMHARAIRRLIVTSSMAAADWRDPKMNWLERALITRILDRVGATLSDDLRRMERIVAGSGLDWTIMRPLGLTSMDPPTEYAIARNHIAGKQTARRDLAAAIADQLDRTADLQAAVAIATTNKTQSIPATIWREGIKPNLLGRNQ</sequence>
<evidence type="ECO:0000259" key="1">
    <source>
        <dbReference type="Pfam" id="PF13460"/>
    </source>
</evidence>
<dbReference type="SUPFAM" id="SSF51735">
    <property type="entry name" value="NAD(P)-binding Rossmann-fold domains"/>
    <property type="match status" value="1"/>
</dbReference>
<dbReference type="InterPro" id="IPR016040">
    <property type="entry name" value="NAD(P)-bd_dom"/>
</dbReference>
<reference evidence="2 3" key="1">
    <citation type="submission" date="2020-07" db="EMBL/GenBank/DDBJ databases">
        <title>Sequencing the genomes of 1000 actinobacteria strains.</title>
        <authorList>
            <person name="Klenk H.-P."/>
        </authorList>
    </citation>
    <scope>NUCLEOTIDE SEQUENCE [LARGE SCALE GENOMIC DNA]</scope>
    <source>
        <strain evidence="2 3">DSM 19970</strain>
    </source>
</reference>
<dbReference type="Gene3D" id="3.40.50.720">
    <property type="entry name" value="NAD(P)-binding Rossmann-like Domain"/>
    <property type="match status" value="1"/>
</dbReference>
<dbReference type="EMBL" id="JACBZO010000001">
    <property type="protein sequence ID" value="NYI41711.1"/>
    <property type="molecule type" value="Genomic_DNA"/>
</dbReference>
<gene>
    <name evidence="2" type="ORF">BKA03_001830</name>
</gene>
<dbReference type="PANTHER" id="PTHR15020">
    <property type="entry name" value="FLAVIN REDUCTASE-RELATED"/>
    <property type="match status" value="1"/>
</dbReference>
<dbReference type="Proteomes" id="UP000547973">
    <property type="component" value="Unassembled WGS sequence"/>
</dbReference>
<comment type="caution">
    <text evidence="2">The sequence shown here is derived from an EMBL/GenBank/DDBJ whole genome shotgun (WGS) entry which is preliminary data.</text>
</comment>
<proteinExistence type="predicted"/>
<protein>
    <submittedName>
        <fullName evidence="2">Uncharacterized protein YbjT (DUF2867 family)</fullName>
    </submittedName>
</protein>
<dbReference type="Pfam" id="PF13460">
    <property type="entry name" value="NAD_binding_10"/>
    <property type="match status" value="1"/>
</dbReference>
<accession>A0A7Y9ZE46</accession>
<dbReference type="PANTHER" id="PTHR15020:SF50">
    <property type="entry name" value="UPF0659 PROTEIN YMR090W"/>
    <property type="match status" value="1"/>
</dbReference>
<evidence type="ECO:0000313" key="2">
    <source>
        <dbReference type="EMBL" id="NYI41711.1"/>
    </source>
</evidence>
<evidence type="ECO:0000313" key="3">
    <source>
        <dbReference type="Proteomes" id="UP000547973"/>
    </source>
</evidence>